<name>A0A6A5RGU5_9PLEO</name>
<dbReference type="RefSeq" id="XP_033447001.1">
    <property type="nucleotide sequence ID" value="XM_033588166.1"/>
</dbReference>
<gene>
    <name evidence="1" type="ORF">M421DRAFT_205975</name>
</gene>
<reference evidence="1" key="1">
    <citation type="journal article" date="2020" name="Stud. Mycol.">
        <title>101 Dothideomycetes genomes: a test case for predicting lifestyles and emergence of pathogens.</title>
        <authorList>
            <person name="Haridas S."/>
            <person name="Albert R."/>
            <person name="Binder M."/>
            <person name="Bloem J."/>
            <person name="Labutti K."/>
            <person name="Salamov A."/>
            <person name="Andreopoulos B."/>
            <person name="Baker S."/>
            <person name="Barry K."/>
            <person name="Bills G."/>
            <person name="Bluhm B."/>
            <person name="Cannon C."/>
            <person name="Castanera R."/>
            <person name="Culley D."/>
            <person name="Daum C."/>
            <person name="Ezra D."/>
            <person name="Gonzalez J."/>
            <person name="Henrissat B."/>
            <person name="Kuo A."/>
            <person name="Liang C."/>
            <person name="Lipzen A."/>
            <person name="Lutzoni F."/>
            <person name="Magnuson J."/>
            <person name="Mondo S."/>
            <person name="Nolan M."/>
            <person name="Ohm R."/>
            <person name="Pangilinan J."/>
            <person name="Park H.-J."/>
            <person name="Ramirez L."/>
            <person name="Alfaro M."/>
            <person name="Sun H."/>
            <person name="Tritt A."/>
            <person name="Yoshinaga Y."/>
            <person name="Zwiers L.-H."/>
            <person name="Turgeon B."/>
            <person name="Goodwin S."/>
            <person name="Spatafora J."/>
            <person name="Crous P."/>
            <person name="Grigoriev I."/>
        </authorList>
    </citation>
    <scope>NUCLEOTIDE SEQUENCE</scope>
    <source>
        <strain evidence="1">CBS 183.55</strain>
    </source>
</reference>
<accession>A0A6A5RGU5</accession>
<proteinExistence type="predicted"/>
<protein>
    <submittedName>
        <fullName evidence="1">Uncharacterized protein</fullName>
    </submittedName>
</protein>
<sequence>MHGALHMAITYAACQKRSTPCHHVADSTAVQGQAIKRRHVALKIQNEAYVELLARIQTSPDNELLVITRRIRMGVDVESVLTMSDTEATYAIECRARNEAALQPSLHRLDACVSVGSGQQIPHHSPVRSDAQATQLLVRPRDL</sequence>
<dbReference type="Proteomes" id="UP000800082">
    <property type="component" value="Unassembled WGS sequence"/>
</dbReference>
<evidence type="ECO:0000313" key="1">
    <source>
        <dbReference type="EMBL" id="KAF1926749.1"/>
    </source>
</evidence>
<organism evidence="1 2">
    <name type="scientific">Didymella exigua CBS 183.55</name>
    <dbReference type="NCBI Taxonomy" id="1150837"/>
    <lineage>
        <taxon>Eukaryota</taxon>
        <taxon>Fungi</taxon>
        <taxon>Dikarya</taxon>
        <taxon>Ascomycota</taxon>
        <taxon>Pezizomycotina</taxon>
        <taxon>Dothideomycetes</taxon>
        <taxon>Pleosporomycetidae</taxon>
        <taxon>Pleosporales</taxon>
        <taxon>Pleosporineae</taxon>
        <taxon>Didymellaceae</taxon>
        <taxon>Didymella</taxon>
    </lineage>
</organism>
<dbReference type="AlphaFoldDB" id="A0A6A5RGU5"/>
<keyword evidence="2" id="KW-1185">Reference proteome</keyword>
<dbReference type="EMBL" id="ML978975">
    <property type="protein sequence ID" value="KAF1926749.1"/>
    <property type="molecule type" value="Genomic_DNA"/>
</dbReference>
<dbReference type="GeneID" id="54345813"/>
<dbReference type="OrthoDB" id="426882at2759"/>
<evidence type="ECO:0000313" key="2">
    <source>
        <dbReference type="Proteomes" id="UP000800082"/>
    </source>
</evidence>